<reference evidence="2 3" key="1">
    <citation type="journal article" date="2012" name="J. Bacteriol.">
        <title>Draft genome sequence of the cyanide-utilizing bacterium Pseudomonas fluorescens strain NCIMB 11764.</title>
        <authorList>
            <person name="Vilo C.A."/>
            <person name="Benedik M.J."/>
            <person name="Kunz D.A."/>
            <person name="Dong Q."/>
        </authorList>
    </citation>
    <scope>NUCLEOTIDE SEQUENCE [LARGE SCALE GENOMIC DNA]</scope>
    <source>
        <strain evidence="2 3">NCIMB 11764</strain>
    </source>
</reference>
<evidence type="ECO:0000313" key="2">
    <source>
        <dbReference type="EMBL" id="AKV10998.1"/>
    </source>
</evidence>
<dbReference type="AlphaFoldDB" id="A0A0K1QZ34"/>
<dbReference type="EMBL" id="CP010945">
    <property type="protein sequence ID" value="AKV10998.1"/>
    <property type="molecule type" value="Genomic_DNA"/>
</dbReference>
<feature type="signal peptide" evidence="1">
    <location>
        <begin position="1"/>
        <end position="23"/>
    </location>
</feature>
<dbReference type="OrthoDB" id="6631372at2"/>
<dbReference type="Gene3D" id="2.60.40.2040">
    <property type="entry name" value="CFA/I fimbrial subunit E, pilin domain"/>
    <property type="match status" value="1"/>
</dbReference>
<keyword evidence="1" id="KW-0732">Signal</keyword>
<sequence length="166" mass="18273">MFRKLMVLLMPALVLWASSSAFAAREVHQFDVFVTIPSQAFYVIPADPGWIHREQKLPWNLATSTLGSLRKYFDVKNESGSIEARLEGRPYLSNGTDAHDIGLRVLFNGHVLNELNSSEVVSMSDAAPGKRVLLEIVPMPPVDGIYKPGSYFGSVNLIFNAVLPGA</sequence>
<dbReference type="Pfam" id="PF04449">
    <property type="entry name" value="Fimbrial_CS1"/>
    <property type="match status" value="1"/>
</dbReference>
<feature type="chain" id="PRO_5005467965" evidence="1">
    <location>
        <begin position="24"/>
        <end position="166"/>
    </location>
</feature>
<evidence type="ECO:0000256" key="1">
    <source>
        <dbReference type="SAM" id="SignalP"/>
    </source>
</evidence>
<organism evidence="2 3">
    <name type="scientific">Pseudomonas fluorescens NCIMB 11764</name>
    <dbReference type="NCBI Taxonomy" id="1221522"/>
    <lineage>
        <taxon>Bacteria</taxon>
        <taxon>Pseudomonadati</taxon>
        <taxon>Pseudomonadota</taxon>
        <taxon>Gammaproteobacteria</taxon>
        <taxon>Pseudomonadales</taxon>
        <taxon>Pseudomonadaceae</taxon>
        <taxon>Pseudomonas</taxon>
    </lineage>
</organism>
<dbReference type="InterPro" id="IPR007540">
    <property type="entry name" value="Fimbrial_CS1-type"/>
</dbReference>
<dbReference type="Proteomes" id="UP000017175">
    <property type="component" value="Chromosome"/>
</dbReference>
<dbReference type="RefSeq" id="WP_031319102.1">
    <property type="nucleotide sequence ID" value="NZ_CP010945.1"/>
</dbReference>
<proteinExistence type="predicted"/>
<name>A0A0K1QZ34_PSEFL</name>
<dbReference type="eggNOG" id="ENOG5033G11">
    <property type="taxonomic scope" value="Bacteria"/>
</dbReference>
<protein>
    <submittedName>
        <fullName evidence="2">CS1 type fimbrial major subunit</fullName>
    </submittedName>
</protein>
<gene>
    <name evidence="2" type="ORF">B723_30850</name>
</gene>
<accession>A0A0K1QZ34</accession>
<evidence type="ECO:0000313" key="3">
    <source>
        <dbReference type="Proteomes" id="UP000017175"/>
    </source>
</evidence>
<dbReference type="GO" id="GO:0009289">
    <property type="term" value="C:pilus"/>
    <property type="evidence" value="ECO:0007669"/>
    <property type="project" value="InterPro"/>
</dbReference>